<sequence>MTMMESKVKTLFDR</sequence>
<accession>A0A0K2UI10</accession>
<reference evidence="1" key="1">
    <citation type="submission" date="2014-05" db="EMBL/GenBank/DDBJ databases">
        <authorList>
            <person name="Chronopoulou M."/>
        </authorList>
    </citation>
    <scope>NUCLEOTIDE SEQUENCE</scope>
    <source>
        <tissue evidence="1">Whole organism</tissue>
    </source>
</reference>
<evidence type="ECO:0000313" key="1">
    <source>
        <dbReference type="EMBL" id="CDW37336.1"/>
    </source>
</evidence>
<protein>
    <submittedName>
        <fullName evidence="1">Uncharacterized protein</fullName>
    </submittedName>
</protein>
<organism evidence="1">
    <name type="scientific">Lepeophtheirus salmonis</name>
    <name type="common">Salmon louse</name>
    <name type="synonym">Caligus salmonis</name>
    <dbReference type="NCBI Taxonomy" id="72036"/>
    <lineage>
        <taxon>Eukaryota</taxon>
        <taxon>Metazoa</taxon>
        <taxon>Ecdysozoa</taxon>
        <taxon>Arthropoda</taxon>
        <taxon>Crustacea</taxon>
        <taxon>Multicrustacea</taxon>
        <taxon>Hexanauplia</taxon>
        <taxon>Copepoda</taxon>
        <taxon>Siphonostomatoida</taxon>
        <taxon>Caligidae</taxon>
        <taxon>Lepeophtheirus</taxon>
    </lineage>
</organism>
<proteinExistence type="predicted"/>
<name>A0A0K2UI10_LEPSM</name>
<dbReference type="EMBL" id="HACA01019975">
    <property type="protein sequence ID" value="CDW37336.1"/>
    <property type="molecule type" value="Transcribed_RNA"/>
</dbReference>